<feature type="domain" description="SLH" evidence="3">
    <location>
        <begin position="561"/>
        <end position="622"/>
    </location>
</feature>
<dbReference type="Pfam" id="PF02368">
    <property type="entry name" value="Big_2"/>
    <property type="match status" value="3"/>
</dbReference>
<dbReference type="RefSeq" id="WP_148134143.1">
    <property type="nucleotide sequence ID" value="NZ_CP017634.1"/>
</dbReference>
<feature type="domain" description="SLH" evidence="3">
    <location>
        <begin position="497"/>
        <end position="560"/>
    </location>
</feature>
<protein>
    <recommendedName>
        <fullName evidence="3">SLH domain-containing protein</fullName>
    </recommendedName>
</protein>
<organism evidence="4 5">
    <name type="scientific">Formimonas warabiya</name>
    <dbReference type="NCBI Taxonomy" id="1761012"/>
    <lineage>
        <taxon>Bacteria</taxon>
        <taxon>Bacillati</taxon>
        <taxon>Bacillota</taxon>
        <taxon>Clostridia</taxon>
        <taxon>Eubacteriales</taxon>
        <taxon>Peptococcaceae</taxon>
        <taxon>Candidatus Formimonas</taxon>
    </lineage>
</organism>
<dbReference type="KEGG" id="fwa:DCMF_09105"/>
<dbReference type="OrthoDB" id="174569at2"/>
<dbReference type="InterPro" id="IPR051465">
    <property type="entry name" value="Cell_Envelope_Struct_Comp"/>
</dbReference>
<evidence type="ECO:0000313" key="4">
    <source>
        <dbReference type="EMBL" id="ATW24908.1"/>
    </source>
</evidence>
<evidence type="ECO:0000256" key="1">
    <source>
        <dbReference type="ARBA" id="ARBA00022737"/>
    </source>
</evidence>
<dbReference type="InterPro" id="IPR003343">
    <property type="entry name" value="Big_2"/>
</dbReference>
<dbReference type="Gene3D" id="2.60.40.1080">
    <property type="match status" value="3"/>
</dbReference>
<gene>
    <name evidence="4" type="ORF">DCMF_09105</name>
</gene>
<dbReference type="Proteomes" id="UP000323521">
    <property type="component" value="Chromosome"/>
</dbReference>
<keyword evidence="2" id="KW-0732">Signal</keyword>
<evidence type="ECO:0000259" key="3">
    <source>
        <dbReference type="PROSITE" id="PS51272"/>
    </source>
</evidence>
<dbReference type="PROSITE" id="PS51272">
    <property type="entry name" value="SLH"/>
    <property type="match status" value="3"/>
</dbReference>
<dbReference type="Pfam" id="PF00395">
    <property type="entry name" value="SLH"/>
    <property type="match status" value="3"/>
</dbReference>
<accession>A0A3G1KR23</accession>
<keyword evidence="1" id="KW-0677">Repeat</keyword>
<feature type="chain" id="PRO_5018328891" description="SLH domain-containing protein" evidence="2">
    <location>
        <begin position="29"/>
        <end position="681"/>
    </location>
</feature>
<dbReference type="SUPFAM" id="SSF49373">
    <property type="entry name" value="Invasin/intimin cell-adhesion fragments"/>
    <property type="match status" value="3"/>
</dbReference>
<dbReference type="EMBL" id="CP017634">
    <property type="protein sequence ID" value="ATW24908.1"/>
    <property type="molecule type" value="Genomic_DNA"/>
</dbReference>
<sequence length="681" mass="73547">MRRNKNRILWVFMTVVLLIGLFSISALAVDPVDPSDTLDVYLKTSAGTTLLHTYELSEMEDLAKGEDVEYSSIDNMPATVYTIASGVYVEDLLDDVQQYTEMDIWDFSKLRFKATDGATGNFTYDDLFEDRYYYPGLHEDGHGLNEDQEIDYEVGEGSLVQPMLAIEAWQTRKPMPGEYRDPYEPERYTILFGMSEKELEKVKKRTSDYKRGINELTIDMGDVAPPTDGEVPVAGIDLDRSAATISVGKMLQLNATIEPDNATNQGITWTTSDVSVATVSSSGLVTGLTAGTATITATADGDTSKSETCTITVSEQSNSGGNSGNDSESISVSKIVLSKSELTLAVGKERTLTATVSPSNADDRDVSWKSSDAGIAKVDQDGVVKGIKEGSATITATAGGRSATCKVTVVDADVAVNGVKLNDSNLTLSKGNTYQLKAAVSPDTATNTTVFWSSDAPGVVSVDTEGLVSAKNIGSAVISVMTEDGSFTARCQITVSDTAPSFSDIANNWAKKDIESMIGLNFITGYDDGTFRPNNTITRAEFLSILIRVLEKTQNIQLQSDNTFTDTAGHWAKDYISTAVKLNITTGYDDAKFGPNDKITREQIAVMLAAAASYDQNQPAATFNDSPLIAEWAVPAVSYAVNEGIFTGYKDGSFGPKKNATRAEVSALMMRFYEKMNQTKD</sequence>
<evidence type="ECO:0000313" key="5">
    <source>
        <dbReference type="Proteomes" id="UP000323521"/>
    </source>
</evidence>
<feature type="domain" description="SLH" evidence="3">
    <location>
        <begin position="623"/>
        <end position="681"/>
    </location>
</feature>
<dbReference type="PANTHER" id="PTHR43308:SF5">
    <property type="entry name" value="S-LAYER PROTEIN _ PEPTIDOGLYCAN ENDO-BETA-N-ACETYLGLUCOSAMINIDASE"/>
    <property type="match status" value="1"/>
</dbReference>
<proteinExistence type="predicted"/>
<keyword evidence="5" id="KW-1185">Reference proteome</keyword>
<reference evidence="4 5" key="1">
    <citation type="submission" date="2016-10" db="EMBL/GenBank/DDBJ databases">
        <title>Complete Genome Sequence of Peptococcaceae strain DCMF.</title>
        <authorList>
            <person name="Edwards R.J."/>
            <person name="Holland S.I."/>
            <person name="Deshpande N.P."/>
            <person name="Wong Y.K."/>
            <person name="Ertan H."/>
            <person name="Manefield M."/>
            <person name="Russell T.L."/>
            <person name="Lee M.J."/>
        </authorList>
    </citation>
    <scope>NUCLEOTIDE SEQUENCE [LARGE SCALE GENOMIC DNA]</scope>
    <source>
        <strain evidence="4 5">DCMF</strain>
    </source>
</reference>
<dbReference type="SMART" id="SM00635">
    <property type="entry name" value="BID_2"/>
    <property type="match status" value="3"/>
</dbReference>
<dbReference type="AlphaFoldDB" id="A0A3G1KR23"/>
<dbReference type="InterPro" id="IPR008964">
    <property type="entry name" value="Invasin/intimin_cell_adhesion"/>
</dbReference>
<dbReference type="InterPro" id="IPR001119">
    <property type="entry name" value="SLH_dom"/>
</dbReference>
<feature type="signal peptide" evidence="2">
    <location>
        <begin position="1"/>
        <end position="28"/>
    </location>
</feature>
<dbReference type="PANTHER" id="PTHR43308">
    <property type="entry name" value="OUTER MEMBRANE PROTEIN ALPHA-RELATED"/>
    <property type="match status" value="1"/>
</dbReference>
<evidence type="ECO:0000256" key="2">
    <source>
        <dbReference type="SAM" id="SignalP"/>
    </source>
</evidence>
<name>A0A3G1KR23_FORW1</name>